<gene>
    <name evidence="2" type="ORF">U7230_01900</name>
</gene>
<evidence type="ECO:0000313" key="3">
    <source>
        <dbReference type="Proteomes" id="UP001332192"/>
    </source>
</evidence>
<name>A0ABZ1BYA5_9FIRM</name>
<evidence type="ECO:0000259" key="1">
    <source>
        <dbReference type="Pfam" id="PF04961"/>
    </source>
</evidence>
<dbReference type="EMBL" id="CP141615">
    <property type="protein sequence ID" value="WRP17787.1"/>
    <property type="molecule type" value="Genomic_DNA"/>
</dbReference>
<dbReference type="Pfam" id="PF04961">
    <property type="entry name" value="FTCD_C"/>
    <property type="match status" value="1"/>
</dbReference>
<dbReference type="InterPro" id="IPR036178">
    <property type="entry name" value="Formintransfe-cycloase-like_sf"/>
</dbReference>
<feature type="domain" description="Cyclodeaminase/cyclohydrolase" evidence="1">
    <location>
        <begin position="8"/>
        <end position="174"/>
    </location>
</feature>
<sequence>MEPVAEHTVRAFVSELASADPVPGGGAAAAAAGAYGGALVAMVARVARRRVDDEELANHLEEWAHQADQLSESLLALASRDAEAFHQVMRAYRLPKGSESEARARTEAIHQALEHAARVPLQAVETAVRGLDLLSHVMPLVPVVALSDAGVAAWLLRACIEGAALNVRANWQSLPAVPGGTYQHLEEMVARSRSLFDEMRQRLGPLSNGGIPVPAP</sequence>
<accession>A0ABZ1BYA5</accession>
<protein>
    <submittedName>
        <fullName evidence="2">Cyclodeaminase/cyclohydrolase family protein</fullName>
    </submittedName>
</protein>
<dbReference type="SUPFAM" id="SSF101262">
    <property type="entry name" value="Methenyltetrahydrofolate cyclohydrolase-like"/>
    <property type="match status" value="1"/>
</dbReference>
<keyword evidence="3" id="KW-1185">Reference proteome</keyword>
<dbReference type="Gene3D" id="1.20.120.680">
    <property type="entry name" value="Formiminotetrahydrofolate cyclodeaminase monomer, up-and-down helical bundle"/>
    <property type="match status" value="1"/>
</dbReference>
<dbReference type="InterPro" id="IPR007044">
    <property type="entry name" value="Cyclodeamin/CycHdrlase"/>
</dbReference>
<evidence type="ECO:0000313" key="2">
    <source>
        <dbReference type="EMBL" id="WRP17787.1"/>
    </source>
</evidence>
<reference evidence="2 3" key="1">
    <citation type="journal article" date="2024" name="Front. Microbiol.">
        <title>Novel thermophilic genera Geochorda gen. nov. and Carboxydochorda gen. nov. from the deep terrestrial subsurface reveal the ecophysiological diversity in the class Limnochordia.</title>
        <authorList>
            <person name="Karnachuk O.V."/>
            <person name="Lukina A.P."/>
            <person name="Avakyan M.R."/>
            <person name="Kadnikov V.V."/>
            <person name="Begmatov S."/>
            <person name="Beletsky A.V."/>
            <person name="Vlasova K.G."/>
            <person name="Novikov A.A."/>
            <person name="Shcherbakova V.A."/>
            <person name="Mardanov A.V."/>
            <person name="Ravin N.V."/>
        </authorList>
    </citation>
    <scope>NUCLEOTIDE SEQUENCE [LARGE SCALE GENOMIC DNA]</scope>
    <source>
        <strain evidence="2 3">L945</strain>
    </source>
</reference>
<dbReference type="Proteomes" id="UP001332192">
    <property type="component" value="Chromosome"/>
</dbReference>
<dbReference type="RefSeq" id="WP_324717057.1">
    <property type="nucleotide sequence ID" value="NZ_CP141615.1"/>
</dbReference>
<proteinExistence type="predicted"/>
<organism evidence="2 3">
    <name type="scientific">Carboxydichorda subterranea</name>
    <dbReference type="NCBI Taxonomy" id="3109565"/>
    <lineage>
        <taxon>Bacteria</taxon>
        <taxon>Bacillati</taxon>
        <taxon>Bacillota</taxon>
        <taxon>Limnochordia</taxon>
        <taxon>Limnochordales</taxon>
        <taxon>Geochordaceae</taxon>
        <taxon>Carboxydichorda</taxon>
    </lineage>
</organism>